<evidence type="ECO:0000313" key="1">
    <source>
        <dbReference type="EMBL" id="KAJ9079911.1"/>
    </source>
</evidence>
<accession>A0ACC2TZI1</accession>
<sequence length="155" mass="18251">MPHQSKNYHIALFISKLLLESKTNTNSIAWDSSCNGFTIYDPIKFEEILILHFHSNSIQSFYRQLQLYGFKRTSDQRRTRYTSGLKTTGFRHPNFPEGLLFIRRESLKQPCKFKYFKPKKEKSEQASNLDLPSIEELPNTLIVVTPNESWFVKEN</sequence>
<organism evidence="1 2">
    <name type="scientific">Entomophthora muscae</name>
    <dbReference type="NCBI Taxonomy" id="34485"/>
    <lineage>
        <taxon>Eukaryota</taxon>
        <taxon>Fungi</taxon>
        <taxon>Fungi incertae sedis</taxon>
        <taxon>Zoopagomycota</taxon>
        <taxon>Entomophthoromycotina</taxon>
        <taxon>Entomophthoromycetes</taxon>
        <taxon>Entomophthorales</taxon>
        <taxon>Entomophthoraceae</taxon>
        <taxon>Entomophthora</taxon>
    </lineage>
</organism>
<evidence type="ECO:0000313" key="2">
    <source>
        <dbReference type="Proteomes" id="UP001165960"/>
    </source>
</evidence>
<dbReference type="EMBL" id="QTSX02001633">
    <property type="protein sequence ID" value="KAJ9079911.1"/>
    <property type="molecule type" value="Genomic_DNA"/>
</dbReference>
<proteinExistence type="predicted"/>
<gene>
    <name evidence="1" type="ORF">DSO57_1030655</name>
</gene>
<protein>
    <submittedName>
        <fullName evidence="1">Uncharacterized protein</fullName>
    </submittedName>
</protein>
<comment type="caution">
    <text evidence="1">The sequence shown here is derived from an EMBL/GenBank/DDBJ whole genome shotgun (WGS) entry which is preliminary data.</text>
</comment>
<name>A0ACC2TZI1_9FUNG</name>
<keyword evidence="2" id="KW-1185">Reference proteome</keyword>
<dbReference type="Proteomes" id="UP001165960">
    <property type="component" value="Unassembled WGS sequence"/>
</dbReference>
<reference evidence="1" key="1">
    <citation type="submission" date="2022-04" db="EMBL/GenBank/DDBJ databases">
        <title>Genome of the entomopathogenic fungus Entomophthora muscae.</title>
        <authorList>
            <person name="Elya C."/>
            <person name="Lovett B.R."/>
            <person name="Lee E."/>
            <person name="Macias A.M."/>
            <person name="Hajek A.E."/>
            <person name="De Bivort B.L."/>
            <person name="Kasson M.T."/>
            <person name="De Fine Licht H.H."/>
            <person name="Stajich J.E."/>
        </authorList>
    </citation>
    <scope>NUCLEOTIDE SEQUENCE</scope>
    <source>
        <strain evidence="1">Berkeley</strain>
    </source>
</reference>